<comment type="caution">
    <text evidence="2">The sequence shown here is derived from an EMBL/GenBank/DDBJ whole genome shotgun (WGS) entry which is preliminary data.</text>
</comment>
<evidence type="ECO:0000313" key="2">
    <source>
        <dbReference type="EMBL" id="GLX66515.1"/>
    </source>
</evidence>
<name>A0ABQ6G8A7_9BACL</name>
<protein>
    <submittedName>
        <fullName evidence="2">Uncharacterized protein</fullName>
    </submittedName>
</protein>
<sequence>MKASTIVKAVLFGLLFAIFAIGLLPFLVANSLAEISGSSEFFDLGGIAPLFKVPPSKKQDTENEDQSNEDI</sequence>
<gene>
    <name evidence="2" type="ORF">MU1_08590</name>
</gene>
<feature type="compositionally biased region" description="Acidic residues" evidence="1">
    <location>
        <begin position="62"/>
        <end position="71"/>
    </location>
</feature>
<keyword evidence="3" id="KW-1185">Reference proteome</keyword>
<accession>A0ABQ6G8A7</accession>
<dbReference type="EMBL" id="BSSQ01000003">
    <property type="protein sequence ID" value="GLX66515.1"/>
    <property type="molecule type" value="Genomic_DNA"/>
</dbReference>
<proteinExistence type="predicted"/>
<feature type="region of interest" description="Disordered" evidence="1">
    <location>
        <begin position="52"/>
        <end position="71"/>
    </location>
</feature>
<dbReference type="RefSeq" id="WP_284237211.1">
    <property type="nucleotide sequence ID" value="NZ_BSSQ01000003.1"/>
</dbReference>
<dbReference type="Proteomes" id="UP001157114">
    <property type="component" value="Unassembled WGS sequence"/>
</dbReference>
<reference evidence="2 3" key="1">
    <citation type="submission" date="2023-03" db="EMBL/GenBank/DDBJ databases">
        <title>Draft genome sequence of the bacteria which degrade cell wall of Tricholomamatutake.</title>
        <authorList>
            <person name="Konishi Y."/>
            <person name="Fukuta Y."/>
            <person name="Shirasaka N."/>
        </authorList>
    </citation>
    <scope>NUCLEOTIDE SEQUENCE [LARGE SCALE GENOMIC DNA]</scope>
    <source>
        <strain evidence="3">mu1</strain>
    </source>
</reference>
<organism evidence="2 3">
    <name type="scientific">Paenibacillus glycanilyticus</name>
    <dbReference type="NCBI Taxonomy" id="126569"/>
    <lineage>
        <taxon>Bacteria</taxon>
        <taxon>Bacillati</taxon>
        <taxon>Bacillota</taxon>
        <taxon>Bacilli</taxon>
        <taxon>Bacillales</taxon>
        <taxon>Paenibacillaceae</taxon>
        <taxon>Paenibacillus</taxon>
    </lineage>
</organism>
<evidence type="ECO:0000256" key="1">
    <source>
        <dbReference type="SAM" id="MobiDB-lite"/>
    </source>
</evidence>
<evidence type="ECO:0000313" key="3">
    <source>
        <dbReference type="Proteomes" id="UP001157114"/>
    </source>
</evidence>